<keyword evidence="2" id="KW-1185">Reference proteome</keyword>
<protein>
    <recommendedName>
        <fullName evidence="3">DUF4148 domain-containing protein</fullName>
    </recommendedName>
</protein>
<proteinExistence type="predicted"/>
<evidence type="ECO:0000313" key="1">
    <source>
        <dbReference type="EMBL" id="MDR7194688.1"/>
    </source>
</evidence>
<organism evidence="1 2">
    <name type="scientific">Luteimonas terrae</name>
    <dbReference type="NCBI Taxonomy" id="1530191"/>
    <lineage>
        <taxon>Bacteria</taxon>
        <taxon>Pseudomonadati</taxon>
        <taxon>Pseudomonadota</taxon>
        <taxon>Gammaproteobacteria</taxon>
        <taxon>Lysobacterales</taxon>
        <taxon>Lysobacteraceae</taxon>
        <taxon>Luteimonas</taxon>
    </lineage>
</organism>
<name>A0ABU1Y0Z2_9GAMM</name>
<gene>
    <name evidence="1" type="ORF">J2W68_003436</name>
</gene>
<evidence type="ECO:0008006" key="3">
    <source>
        <dbReference type="Google" id="ProtNLM"/>
    </source>
</evidence>
<dbReference type="RefSeq" id="WP_310238329.1">
    <property type="nucleotide sequence ID" value="NZ_JAVDWO010000018.1"/>
</dbReference>
<evidence type="ECO:0000313" key="2">
    <source>
        <dbReference type="Proteomes" id="UP001256588"/>
    </source>
</evidence>
<accession>A0ABU1Y0Z2</accession>
<comment type="caution">
    <text evidence="1">The sequence shown here is derived from an EMBL/GenBank/DDBJ whole genome shotgun (WGS) entry which is preliminary data.</text>
</comment>
<dbReference type="EMBL" id="JAVDWO010000018">
    <property type="protein sequence ID" value="MDR7194688.1"/>
    <property type="molecule type" value="Genomic_DNA"/>
</dbReference>
<reference evidence="1 2" key="1">
    <citation type="submission" date="2023-07" db="EMBL/GenBank/DDBJ databases">
        <title>Sorghum-associated microbial communities from plants grown in Nebraska, USA.</title>
        <authorList>
            <person name="Schachtman D."/>
        </authorList>
    </citation>
    <scope>NUCLEOTIDE SEQUENCE [LARGE SCALE GENOMIC DNA]</scope>
    <source>
        <strain evidence="1 2">4099</strain>
    </source>
</reference>
<sequence>MTAIVVSSIWAAAPTFAQWDPGATQQLGMGHGQNAMSQSALRNAADLDGASDRPIRGYAGSGMSRRERLLALEAEYLERVARDGVDSAKAWAFDAGRQDARAR</sequence>
<dbReference type="Proteomes" id="UP001256588">
    <property type="component" value="Unassembled WGS sequence"/>
</dbReference>